<protein>
    <submittedName>
        <fullName evidence="4">Uncharacterized protein</fullName>
    </submittedName>
</protein>
<dbReference type="Gene3D" id="3.30.40.10">
    <property type="entry name" value="Zinc/RING finger domain, C3HC4 (zinc finger)"/>
    <property type="match status" value="1"/>
</dbReference>
<evidence type="ECO:0000313" key="4">
    <source>
        <dbReference type="EMBL" id="KAH9364276.1"/>
    </source>
</evidence>
<keyword evidence="2" id="KW-0863">Zinc-finger</keyword>
<keyword evidence="1" id="KW-0479">Metal-binding</keyword>
<name>A0A9J6FQC3_HAELO</name>
<dbReference type="InterPro" id="IPR013083">
    <property type="entry name" value="Znf_RING/FYVE/PHD"/>
</dbReference>
<evidence type="ECO:0000256" key="1">
    <source>
        <dbReference type="ARBA" id="ARBA00022723"/>
    </source>
</evidence>
<sequence length="387" mass="42766">MTANGDSLPTLRTNARIHAHRLRRILGPPALCLRVCDIVTPEPRQLGCGHVLCDVCYEEVSRNNSPCPFRDGGFCDSKTDTRTTGMLKKLILGLDAHCPNVVRGCPLKGTMDRVRIHFLEDCGFGEVVCRRCGMPLVHNEVVDHWFRHCDGYRRASLRKKVQSCGEDIEDTGDTSEGDELERSLRKFLLSNMRDHDMLIRSQDRITALAEDLMNSTSVSGSGLRSSASTLSSSGDVNVQHMFLVVCLPGEFPLGDGNVVVRWNPDGAVQYFTASGRSFQLRYFSVEDEEEKELLFEIRMLVGDVEPRERRFGGKLTLFLGGAGGIGLEELPTLRCSAPAGTNRRSGKPAAPLDRDVWQTVAVTEPVDVERLHKSGLFGLACFAVEVA</sequence>
<dbReference type="VEuPathDB" id="VectorBase:HLOH_055479"/>
<evidence type="ECO:0000256" key="3">
    <source>
        <dbReference type="ARBA" id="ARBA00022833"/>
    </source>
</evidence>
<reference evidence="4 5" key="1">
    <citation type="journal article" date="2020" name="Cell">
        <title>Large-Scale Comparative Analyses of Tick Genomes Elucidate Their Genetic Diversity and Vector Capacities.</title>
        <authorList>
            <consortium name="Tick Genome and Microbiome Consortium (TIGMIC)"/>
            <person name="Jia N."/>
            <person name="Wang J."/>
            <person name="Shi W."/>
            <person name="Du L."/>
            <person name="Sun Y."/>
            <person name="Zhan W."/>
            <person name="Jiang J.F."/>
            <person name="Wang Q."/>
            <person name="Zhang B."/>
            <person name="Ji P."/>
            <person name="Bell-Sakyi L."/>
            <person name="Cui X.M."/>
            <person name="Yuan T.T."/>
            <person name="Jiang B.G."/>
            <person name="Yang W.F."/>
            <person name="Lam T.T."/>
            <person name="Chang Q.C."/>
            <person name="Ding S.J."/>
            <person name="Wang X.J."/>
            <person name="Zhu J.G."/>
            <person name="Ruan X.D."/>
            <person name="Zhao L."/>
            <person name="Wei J.T."/>
            <person name="Ye R.Z."/>
            <person name="Que T.C."/>
            <person name="Du C.H."/>
            <person name="Zhou Y.H."/>
            <person name="Cheng J.X."/>
            <person name="Dai P.F."/>
            <person name="Guo W.B."/>
            <person name="Han X.H."/>
            <person name="Huang E.J."/>
            <person name="Li L.F."/>
            <person name="Wei W."/>
            <person name="Gao Y.C."/>
            <person name="Liu J.Z."/>
            <person name="Shao H.Z."/>
            <person name="Wang X."/>
            <person name="Wang C.C."/>
            <person name="Yang T.C."/>
            <person name="Huo Q.B."/>
            <person name="Li W."/>
            <person name="Chen H.Y."/>
            <person name="Chen S.E."/>
            <person name="Zhou L.G."/>
            <person name="Ni X.B."/>
            <person name="Tian J.H."/>
            <person name="Sheng Y."/>
            <person name="Liu T."/>
            <person name="Pan Y.S."/>
            <person name="Xia L.Y."/>
            <person name="Li J."/>
            <person name="Zhao F."/>
            <person name="Cao W.C."/>
        </authorList>
    </citation>
    <scope>NUCLEOTIDE SEQUENCE [LARGE SCALE GENOMIC DNA]</scope>
    <source>
        <strain evidence="4">HaeL-2018</strain>
    </source>
</reference>
<evidence type="ECO:0000313" key="5">
    <source>
        <dbReference type="Proteomes" id="UP000821853"/>
    </source>
</evidence>
<organism evidence="4 5">
    <name type="scientific">Haemaphysalis longicornis</name>
    <name type="common">Bush tick</name>
    <dbReference type="NCBI Taxonomy" id="44386"/>
    <lineage>
        <taxon>Eukaryota</taxon>
        <taxon>Metazoa</taxon>
        <taxon>Ecdysozoa</taxon>
        <taxon>Arthropoda</taxon>
        <taxon>Chelicerata</taxon>
        <taxon>Arachnida</taxon>
        <taxon>Acari</taxon>
        <taxon>Parasitiformes</taxon>
        <taxon>Ixodida</taxon>
        <taxon>Ixodoidea</taxon>
        <taxon>Ixodidae</taxon>
        <taxon>Haemaphysalinae</taxon>
        <taxon>Haemaphysalis</taxon>
    </lineage>
</organism>
<dbReference type="OrthoDB" id="9049620at2759"/>
<gene>
    <name evidence="4" type="ORF">HPB48_008486</name>
</gene>
<dbReference type="PROSITE" id="PS00518">
    <property type="entry name" value="ZF_RING_1"/>
    <property type="match status" value="1"/>
</dbReference>
<dbReference type="AlphaFoldDB" id="A0A9J6FQC3"/>
<dbReference type="InterPro" id="IPR017907">
    <property type="entry name" value="Znf_RING_CS"/>
</dbReference>
<evidence type="ECO:0000256" key="2">
    <source>
        <dbReference type="ARBA" id="ARBA00022771"/>
    </source>
</evidence>
<keyword evidence="5" id="KW-1185">Reference proteome</keyword>
<dbReference type="Proteomes" id="UP000821853">
    <property type="component" value="Chromosome 10"/>
</dbReference>
<dbReference type="EMBL" id="JABSTR010000002">
    <property type="protein sequence ID" value="KAH9364276.1"/>
    <property type="molecule type" value="Genomic_DNA"/>
</dbReference>
<accession>A0A9J6FQC3</accession>
<comment type="caution">
    <text evidence="4">The sequence shown here is derived from an EMBL/GenBank/DDBJ whole genome shotgun (WGS) entry which is preliminary data.</text>
</comment>
<keyword evidence="3" id="KW-0862">Zinc</keyword>
<proteinExistence type="predicted"/>
<dbReference type="GO" id="GO:0008270">
    <property type="term" value="F:zinc ion binding"/>
    <property type="evidence" value="ECO:0007669"/>
    <property type="project" value="UniProtKB-KW"/>
</dbReference>